<evidence type="ECO:0000313" key="1">
    <source>
        <dbReference type="EMBL" id="VDK59670.1"/>
    </source>
</evidence>
<evidence type="ECO:0000313" key="2">
    <source>
        <dbReference type="Proteomes" id="UP000267096"/>
    </source>
</evidence>
<dbReference type="EMBL" id="UYRR01033815">
    <property type="protein sequence ID" value="VDK59670.1"/>
    <property type="molecule type" value="Genomic_DNA"/>
</dbReference>
<name>A0A3P6RXC9_ANISI</name>
<dbReference type="AlphaFoldDB" id="A0A3P6RXC9"/>
<accession>A0A3P6RXC9</accession>
<protein>
    <submittedName>
        <fullName evidence="1">Uncharacterized protein</fullName>
    </submittedName>
</protein>
<dbReference type="Proteomes" id="UP000267096">
    <property type="component" value="Unassembled WGS sequence"/>
</dbReference>
<proteinExistence type="predicted"/>
<sequence length="62" mass="7158">MSHKIGVVFDNIVLFDTGKEPMMEGRSWFWVSDSEDMTKAMKLWKNLEEAHRNASNSIVLSL</sequence>
<organism evidence="1 2">
    <name type="scientific">Anisakis simplex</name>
    <name type="common">Herring worm</name>
    <dbReference type="NCBI Taxonomy" id="6269"/>
    <lineage>
        <taxon>Eukaryota</taxon>
        <taxon>Metazoa</taxon>
        <taxon>Ecdysozoa</taxon>
        <taxon>Nematoda</taxon>
        <taxon>Chromadorea</taxon>
        <taxon>Rhabditida</taxon>
        <taxon>Spirurina</taxon>
        <taxon>Ascaridomorpha</taxon>
        <taxon>Ascaridoidea</taxon>
        <taxon>Anisakidae</taxon>
        <taxon>Anisakis</taxon>
        <taxon>Anisakis simplex complex</taxon>
    </lineage>
</organism>
<gene>
    <name evidence="1" type="ORF">ASIM_LOCUS17168</name>
</gene>
<reference evidence="1 2" key="1">
    <citation type="submission" date="2018-11" db="EMBL/GenBank/DDBJ databases">
        <authorList>
            <consortium name="Pathogen Informatics"/>
        </authorList>
    </citation>
    <scope>NUCLEOTIDE SEQUENCE [LARGE SCALE GENOMIC DNA]</scope>
</reference>
<keyword evidence="2" id="KW-1185">Reference proteome</keyword>